<dbReference type="GO" id="GO:0016055">
    <property type="term" value="P:Wnt signaling pathway"/>
    <property type="evidence" value="ECO:0007669"/>
    <property type="project" value="UniProtKB-KW"/>
</dbReference>
<evidence type="ECO:0000256" key="20">
    <source>
        <dbReference type="ARBA" id="ARBA00044224"/>
    </source>
</evidence>
<dbReference type="GO" id="GO:0005737">
    <property type="term" value="C:cytoplasm"/>
    <property type="evidence" value="ECO:0007669"/>
    <property type="project" value="UniProtKB-SubCell"/>
</dbReference>
<dbReference type="AlphaFoldDB" id="A0A2U9C857"/>
<keyword evidence="16" id="KW-0143">Chaperone</keyword>
<keyword evidence="8" id="KW-0879">Wnt signaling pathway</keyword>
<evidence type="ECO:0000256" key="17">
    <source>
        <dbReference type="ARBA" id="ARBA00023242"/>
    </source>
</evidence>
<dbReference type="CDD" id="cd16714">
    <property type="entry name" value="RING-HC_BIRC4_8"/>
    <property type="match status" value="1"/>
</dbReference>
<dbReference type="FunFam" id="3.30.40.10:FF:000184">
    <property type="entry name" value="Baculoviral IAP repeat containing 2"/>
    <property type="match status" value="1"/>
</dbReference>
<dbReference type="FunFam" id="1.25.40.20:FF:000149">
    <property type="entry name" value="26S proteasome non-ATPase regulatory subunit 10 isoform X1"/>
    <property type="match status" value="1"/>
</dbReference>
<dbReference type="Gene3D" id="1.10.8.10">
    <property type="entry name" value="DNA helicase RuvA subunit, C-terminal domain"/>
    <property type="match status" value="1"/>
</dbReference>
<evidence type="ECO:0000256" key="19">
    <source>
        <dbReference type="ARBA" id="ARBA00044214"/>
    </source>
</evidence>
<dbReference type="FunFam" id="1.10.1170.10:FF:000002">
    <property type="entry name" value="Baculoviral IAP repeat containing 7"/>
    <property type="match status" value="1"/>
</dbReference>
<feature type="repeat" description="ANK" evidence="27">
    <location>
        <begin position="39"/>
        <end position="71"/>
    </location>
</feature>
<evidence type="ECO:0000256" key="22">
    <source>
        <dbReference type="ARBA" id="ARBA00059111"/>
    </source>
</evidence>
<dbReference type="GO" id="GO:0051726">
    <property type="term" value="P:regulation of cell cycle"/>
    <property type="evidence" value="ECO:0007669"/>
    <property type="project" value="TreeGrafter"/>
</dbReference>
<dbReference type="PROSITE" id="PS50297">
    <property type="entry name" value="ANK_REP_REGION"/>
    <property type="match status" value="5"/>
</dbReference>
<evidence type="ECO:0000256" key="21">
    <source>
        <dbReference type="ARBA" id="ARBA00044244"/>
    </source>
</evidence>
<dbReference type="PROSITE" id="PS50089">
    <property type="entry name" value="ZF_RING_2"/>
    <property type="match status" value="1"/>
</dbReference>
<keyword evidence="14" id="KW-0862">Zinc</keyword>
<evidence type="ECO:0000256" key="2">
    <source>
        <dbReference type="ARBA" id="ARBA00004123"/>
    </source>
</evidence>
<dbReference type="InterPro" id="IPR002110">
    <property type="entry name" value="Ankyrin_rpt"/>
</dbReference>
<comment type="subunit">
    <text evidence="23">Part of transient complex containing PSMD10, PSMC4, PSMC5 and PAAF1 formed during the assembly of the 26S proteasome. Stays associated throughout the assembly of the PA700/19S RC and is released upon association with the 20S core. Interacts with PSMC4. Interacts with RB1. Interacts with CDK4. Interacts with MDM2. Interacts with RELA. Associates with a CDK4:CCND2 serine/threonine kinase complex. Interacts with ARHGDIA and increases the interaction between ARHGDIA and RHOA, hence promotes ARHGDIA inactivation of RHOA and ROCK.</text>
</comment>
<keyword evidence="31" id="KW-1185">Reference proteome</keyword>
<gene>
    <name evidence="30" type="ORF">SMAX5B_018954</name>
</gene>
<keyword evidence="10" id="KW-0479">Metal-binding</keyword>
<evidence type="ECO:0000256" key="25">
    <source>
        <dbReference type="ARBA" id="ARBA00077602"/>
    </source>
</evidence>
<dbReference type="GO" id="GO:0043066">
    <property type="term" value="P:negative regulation of apoptotic process"/>
    <property type="evidence" value="ECO:0007669"/>
    <property type="project" value="TreeGrafter"/>
</dbReference>
<dbReference type="EMBL" id="CP026255">
    <property type="protein sequence ID" value="AWP12393.1"/>
    <property type="molecule type" value="Genomic_DNA"/>
</dbReference>
<organism evidence="30 31">
    <name type="scientific">Scophthalmus maximus</name>
    <name type="common">Turbot</name>
    <name type="synonym">Psetta maxima</name>
    <dbReference type="NCBI Taxonomy" id="52904"/>
    <lineage>
        <taxon>Eukaryota</taxon>
        <taxon>Metazoa</taxon>
        <taxon>Chordata</taxon>
        <taxon>Craniata</taxon>
        <taxon>Vertebrata</taxon>
        <taxon>Euteleostomi</taxon>
        <taxon>Actinopterygii</taxon>
        <taxon>Neopterygii</taxon>
        <taxon>Teleostei</taxon>
        <taxon>Neoteleostei</taxon>
        <taxon>Acanthomorphata</taxon>
        <taxon>Carangaria</taxon>
        <taxon>Pleuronectiformes</taxon>
        <taxon>Pleuronectoidei</taxon>
        <taxon>Scophthalmidae</taxon>
        <taxon>Scophthalmus</taxon>
    </lineage>
</organism>
<dbReference type="EC" id="2.3.2.27" evidence="5"/>
<dbReference type="GO" id="GO:0006915">
    <property type="term" value="P:apoptotic process"/>
    <property type="evidence" value="ECO:0007669"/>
    <property type="project" value="UniProtKB-KW"/>
</dbReference>
<evidence type="ECO:0000256" key="27">
    <source>
        <dbReference type="PROSITE-ProRule" id="PRU00023"/>
    </source>
</evidence>
<keyword evidence="9" id="KW-0053">Apoptosis</keyword>
<evidence type="ECO:0000256" key="6">
    <source>
        <dbReference type="ARBA" id="ARBA00022490"/>
    </source>
</evidence>
<dbReference type="GO" id="GO:0061630">
    <property type="term" value="F:ubiquitin protein ligase activity"/>
    <property type="evidence" value="ECO:0007669"/>
    <property type="project" value="UniProtKB-EC"/>
</dbReference>
<dbReference type="GO" id="GO:0031398">
    <property type="term" value="P:positive regulation of protein ubiquitination"/>
    <property type="evidence" value="ECO:0007669"/>
    <property type="project" value="TreeGrafter"/>
</dbReference>
<comment type="catalytic activity">
    <reaction evidence="1">
        <text>S-ubiquitinyl-[E2 ubiquitin-conjugating enzyme]-L-cysteine + [acceptor protein]-L-lysine = [E2 ubiquitin-conjugating enzyme]-L-cysteine + N(6)-ubiquitinyl-[acceptor protein]-L-lysine.</text>
        <dbReference type="EC" id="2.3.2.27"/>
    </reaction>
</comment>
<feature type="repeat" description="ANK" evidence="27">
    <location>
        <begin position="171"/>
        <end position="203"/>
    </location>
</feature>
<comment type="function">
    <text evidence="22">Acts as a chaperone during the assembly of the 26S proteasome, specifically of the PA700/19S regulatory complex (RC). In the initial step of the base subcomplex assembly is part of an intermediate PSMD10:PSMC4:PSMC5:PAAF1 module which probably assembles with a PSMD5:PSMC2:PSMC1:PSMD2 module. Independently of the proteasome, regulates EGF-induced AKT activation through inhibition of the RHOA/ROCK/PTEN pathway, leading to prolonged AKT activation. Plays an important role in RAS-induced tumorigenesis.</text>
</comment>
<dbReference type="InterPro" id="IPR001370">
    <property type="entry name" value="BIR_rpt"/>
</dbReference>
<dbReference type="Proteomes" id="UP000246464">
    <property type="component" value="Chromosome 13"/>
</dbReference>
<feature type="repeat" description="ANK" evidence="27">
    <location>
        <begin position="138"/>
        <end position="170"/>
    </location>
</feature>
<evidence type="ECO:0000256" key="23">
    <source>
        <dbReference type="ARBA" id="ARBA00062652"/>
    </source>
</evidence>
<dbReference type="InterPro" id="IPR013083">
    <property type="entry name" value="Znf_RING/FYVE/PHD"/>
</dbReference>
<keyword evidence="15 27" id="KW-0040">ANK repeat</keyword>
<comment type="similarity">
    <text evidence="4">Belongs to the IAP family.</text>
</comment>
<evidence type="ECO:0000259" key="29">
    <source>
        <dbReference type="PROSITE" id="PS50089"/>
    </source>
</evidence>
<evidence type="ECO:0000256" key="4">
    <source>
        <dbReference type="ARBA" id="ARBA00006672"/>
    </source>
</evidence>
<dbReference type="Gene3D" id="3.30.40.10">
    <property type="entry name" value="Zinc/RING finger domain, C3HC4 (zinc finger)"/>
    <property type="match status" value="1"/>
</dbReference>
<dbReference type="PANTHER" id="PTHR10044:SF115">
    <property type="entry name" value="E3 UBIQUITIN-PROTEIN LIGASE XIAP"/>
    <property type="match status" value="1"/>
</dbReference>
<dbReference type="GO" id="GO:0008270">
    <property type="term" value="F:zinc ion binding"/>
    <property type="evidence" value="ECO:0007669"/>
    <property type="project" value="UniProtKB-KW"/>
</dbReference>
<dbReference type="PROSITE" id="PS01282">
    <property type="entry name" value="BIR_REPEAT_1"/>
    <property type="match status" value="1"/>
</dbReference>
<dbReference type="PROSITE" id="PS50143">
    <property type="entry name" value="BIR_REPEAT_2"/>
    <property type="match status" value="3"/>
</dbReference>
<evidence type="ECO:0000256" key="18">
    <source>
        <dbReference type="ARBA" id="ARBA00044089"/>
    </source>
</evidence>
<dbReference type="InterPro" id="IPR036770">
    <property type="entry name" value="Ankyrin_rpt-contain_sf"/>
</dbReference>
<dbReference type="Gene3D" id="1.25.40.20">
    <property type="entry name" value="Ankyrin repeat-containing domain"/>
    <property type="match status" value="1"/>
</dbReference>
<dbReference type="InterPro" id="IPR050784">
    <property type="entry name" value="IAP"/>
</dbReference>
<protein>
    <recommendedName>
        <fullName evidence="24">26S proteasome non-ATPase regulatory subunit 10</fullName>
        <ecNumber evidence="5">2.3.2.27</ecNumber>
    </recommendedName>
    <alternativeName>
        <fullName evidence="25">26S proteasome regulatory subunit p28</fullName>
    </alternativeName>
    <alternativeName>
        <fullName evidence="19">Baculoviral IAP repeat-containing protein 4</fullName>
    </alternativeName>
    <alternativeName>
        <fullName evidence="18">E3 ubiquitin-protein ligase XIAP</fullName>
    </alternativeName>
    <alternativeName>
        <fullName evidence="26">Gankyrin</fullName>
    </alternativeName>
    <alternativeName>
        <fullName evidence="21">RING-type E3 ubiquitin transferase XIAP</fullName>
    </alternativeName>
    <alternativeName>
        <fullName evidence="20">X-linked inhibitor of apoptosis protein</fullName>
    </alternativeName>
</protein>
<sequence length="690" mass="76102">MEGSVSNVEVCNFAYTGQLEKLRQSILSDKTLACKTDQDRRTALHWACSAGHTDIVEFLLDLGVEVNLEDDALWTPLHIAASAGREDIVRSLISKGAQLNSVNQNGCTPLHYAASKDRYEIALLLLENGADPNATDKYESTPLHRASTKGNYRLIQLLLKQSASTNIQDSQGNTPLHLACDEERVEAAKLLVEHGASIYIENKEEKTPLQMAKGGLGNILRRIAPASIMCDLTRDSNLETDNMADFSLMNSRLDSFHGSSLALQVPADKLARAGFFFTGHADRVCCFSCGKTVENWHSGDKPVERHKEVSPLCRFLCFAHRTRFNPSSDSTNGPIISDEAEDLGYQLRTGAVVDESTYPMAPHMRSEEARLQTFSSWPSAAPVRAQDLAQAGLYYLGESDRVQCFCCGGMLGGWEAGDTAWGEHTKHFPYCFFILGHDVGNIPFQGGTEEEECGSRNHHNTQGLMDSFEERLGSFAGVQHPIDHERLARAGLYSTGSRDGVLCFRCGGGLKGWQPEEDPWEEHAKHYPGCSFVLAEKGAEFVNSIQLQDPRRNRATSSHQNGFSGNTKEVLRSHVAQKAIEMGLSPCVVEKTILEKISRTGSGYCSLEALMEDCINSSPESDAAKQDEDPLEKLMKLQREKQCKICMDRDISIVFIPCGHLVTCEQCSKSLIKCPICCGAISQKLKTYIS</sequence>
<name>A0A2U9C857_SCOMX</name>
<evidence type="ECO:0000256" key="8">
    <source>
        <dbReference type="ARBA" id="ARBA00022687"/>
    </source>
</evidence>
<evidence type="ECO:0000256" key="15">
    <source>
        <dbReference type="ARBA" id="ARBA00023043"/>
    </source>
</evidence>
<evidence type="ECO:0000256" key="13">
    <source>
        <dbReference type="ARBA" id="ARBA00022786"/>
    </source>
</evidence>
<keyword evidence="11" id="KW-0677">Repeat</keyword>
<comment type="subcellular location">
    <subcellularLocation>
        <location evidence="3">Cytoplasm</location>
    </subcellularLocation>
    <subcellularLocation>
        <location evidence="2">Nucleus</location>
    </subcellularLocation>
</comment>
<proteinExistence type="inferred from homology"/>
<evidence type="ECO:0000256" key="28">
    <source>
        <dbReference type="PROSITE-ProRule" id="PRU00175"/>
    </source>
</evidence>
<keyword evidence="12 28" id="KW-0863">Zinc-finger</keyword>
<dbReference type="InterPro" id="IPR001841">
    <property type="entry name" value="Znf_RING"/>
</dbReference>
<evidence type="ECO:0000256" key="12">
    <source>
        <dbReference type="ARBA" id="ARBA00022771"/>
    </source>
</evidence>
<evidence type="ECO:0000256" key="14">
    <source>
        <dbReference type="ARBA" id="ARBA00022833"/>
    </source>
</evidence>
<dbReference type="CDD" id="cd00022">
    <property type="entry name" value="BIR"/>
    <property type="match status" value="3"/>
</dbReference>
<accession>A0A2U9C857</accession>
<evidence type="ECO:0000256" key="7">
    <source>
        <dbReference type="ARBA" id="ARBA00022679"/>
    </source>
</evidence>
<keyword evidence="17" id="KW-0539">Nucleus</keyword>
<evidence type="ECO:0000256" key="16">
    <source>
        <dbReference type="ARBA" id="ARBA00023186"/>
    </source>
</evidence>
<dbReference type="Pfam" id="PF12796">
    <property type="entry name" value="Ank_2"/>
    <property type="match status" value="1"/>
</dbReference>
<dbReference type="STRING" id="52904.ENSSMAP00000016957"/>
<dbReference type="Gene3D" id="1.10.1170.10">
    <property type="entry name" value="Inhibitor Of Apoptosis Protein (2mihbC-IAP-1), Chain A"/>
    <property type="match status" value="3"/>
</dbReference>
<dbReference type="GO" id="GO:0090263">
    <property type="term" value="P:positive regulation of canonical Wnt signaling pathway"/>
    <property type="evidence" value="ECO:0007669"/>
    <property type="project" value="TreeGrafter"/>
</dbReference>
<evidence type="ECO:0000256" key="26">
    <source>
        <dbReference type="ARBA" id="ARBA00077685"/>
    </source>
</evidence>
<dbReference type="SMART" id="SM00238">
    <property type="entry name" value="BIR"/>
    <property type="match status" value="3"/>
</dbReference>
<dbReference type="SUPFAM" id="SSF57924">
    <property type="entry name" value="Inhibitor of apoptosis (IAP) repeat"/>
    <property type="match status" value="3"/>
</dbReference>
<evidence type="ECO:0000256" key="3">
    <source>
        <dbReference type="ARBA" id="ARBA00004496"/>
    </source>
</evidence>
<evidence type="ECO:0000256" key="11">
    <source>
        <dbReference type="ARBA" id="ARBA00022737"/>
    </source>
</evidence>
<evidence type="ECO:0000256" key="5">
    <source>
        <dbReference type="ARBA" id="ARBA00012483"/>
    </source>
</evidence>
<evidence type="ECO:0000313" key="30">
    <source>
        <dbReference type="EMBL" id="AWP12393.1"/>
    </source>
</evidence>
<feature type="repeat" description="ANK" evidence="27">
    <location>
        <begin position="105"/>
        <end position="137"/>
    </location>
</feature>
<dbReference type="SMART" id="SM00184">
    <property type="entry name" value="RING"/>
    <property type="match status" value="1"/>
</dbReference>
<keyword evidence="6" id="KW-0963">Cytoplasm</keyword>
<feature type="repeat" description="ANK" evidence="27">
    <location>
        <begin position="75"/>
        <end position="104"/>
    </location>
</feature>
<evidence type="ECO:0000256" key="1">
    <source>
        <dbReference type="ARBA" id="ARBA00000900"/>
    </source>
</evidence>
<dbReference type="GO" id="GO:0043027">
    <property type="term" value="F:cysteine-type endopeptidase inhibitor activity involved in apoptotic process"/>
    <property type="evidence" value="ECO:0007669"/>
    <property type="project" value="TreeGrafter"/>
</dbReference>
<dbReference type="PRINTS" id="PR01415">
    <property type="entry name" value="ANKYRIN"/>
</dbReference>
<dbReference type="Pfam" id="PF00653">
    <property type="entry name" value="BIR"/>
    <property type="match status" value="3"/>
</dbReference>
<dbReference type="SUPFAM" id="SSF48403">
    <property type="entry name" value="Ankyrin repeat"/>
    <property type="match status" value="1"/>
</dbReference>
<reference evidence="30 31" key="1">
    <citation type="submission" date="2017-12" db="EMBL/GenBank/DDBJ databases">
        <title>Integrating genomic resources of turbot (Scophthalmus maximus) in depth evaluation of genetic and physical mapping variation across individuals.</title>
        <authorList>
            <person name="Martinez P."/>
        </authorList>
    </citation>
    <scope>NUCLEOTIDE SEQUENCE [LARGE SCALE GENOMIC DNA]</scope>
</reference>
<dbReference type="PROSITE" id="PS50088">
    <property type="entry name" value="ANK_REPEAT"/>
    <property type="match status" value="5"/>
</dbReference>
<evidence type="ECO:0000256" key="9">
    <source>
        <dbReference type="ARBA" id="ARBA00022703"/>
    </source>
</evidence>
<dbReference type="SMART" id="SM00248">
    <property type="entry name" value="ANK"/>
    <property type="match status" value="5"/>
</dbReference>
<dbReference type="Pfam" id="PF13920">
    <property type="entry name" value="zf-C3HC4_3"/>
    <property type="match status" value="1"/>
</dbReference>
<evidence type="ECO:0000256" key="10">
    <source>
        <dbReference type="ARBA" id="ARBA00022723"/>
    </source>
</evidence>
<evidence type="ECO:0000313" key="31">
    <source>
        <dbReference type="Proteomes" id="UP000246464"/>
    </source>
</evidence>
<keyword evidence="7" id="KW-0808">Transferase</keyword>
<keyword evidence="13" id="KW-0833">Ubl conjugation pathway</keyword>
<feature type="domain" description="RING-type" evidence="29">
    <location>
        <begin position="643"/>
        <end position="677"/>
    </location>
</feature>
<dbReference type="Pfam" id="PF13857">
    <property type="entry name" value="Ank_5"/>
    <property type="match status" value="1"/>
</dbReference>
<dbReference type="GO" id="GO:0005634">
    <property type="term" value="C:nucleus"/>
    <property type="evidence" value="ECO:0007669"/>
    <property type="project" value="UniProtKB-SubCell"/>
</dbReference>
<evidence type="ECO:0000256" key="24">
    <source>
        <dbReference type="ARBA" id="ARBA00068187"/>
    </source>
</evidence>
<dbReference type="PANTHER" id="PTHR10044">
    <property type="entry name" value="INHIBITOR OF APOPTOSIS"/>
    <property type="match status" value="1"/>
</dbReference>